<evidence type="ECO:0000259" key="1">
    <source>
        <dbReference type="PROSITE" id="PS50017"/>
    </source>
</evidence>
<protein>
    <recommendedName>
        <fullName evidence="1">Death domain-containing protein</fullName>
    </recommendedName>
</protein>
<dbReference type="Gene3D" id="1.10.533.10">
    <property type="entry name" value="Death Domain, Fas"/>
    <property type="match status" value="1"/>
</dbReference>
<gene>
    <name evidence="2" type="ORF">DPMN_179927</name>
</gene>
<organism evidence="2 3">
    <name type="scientific">Dreissena polymorpha</name>
    <name type="common">Zebra mussel</name>
    <name type="synonym">Mytilus polymorpha</name>
    <dbReference type="NCBI Taxonomy" id="45954"/>
    <lineage>
        <taxon>Eukaryota</taxon>
        <taxon>Metazoa</taxon>
        <taxon>Spiralia</taxon>
        <taxon>Lophotrochozoa</taxon>
        <taxon>Mollusca</taxon>
        <taxon>Bivalvia</taxon>
        <taxon>Autobranchia</taxon>
        <taxon>Heteroconchia</taxon>
        <taxon>Euheterodonta</taxon>
        <taxon>Imparidentia</taxon>
        <taxon>Neoheterodontei</taxon>
        <taxon>Myida</taxon>
        <taxon>Dreissenoidea</taxon>
        <taxon>Dreissenidae</taxon>
        <taxon>Dreissena</taxon>
    </lineage>
</organism>
<dbReference type="GO" id="GO:0007165">
    <property type="term" value="P:signal transduction"/>
    <property type="evidence" value="ECO:0007669"/>
    <property type="project" value="InterPro"/>
</dbReference>
<reference evidence="2" key="2">
    <citation type="submission" date="2020-11" db="EMBL/GenBank/DDBJ databases">
        <authorList>
            <person name="McCartney M.A."/>
            <person name="Auch B."/>
            <person name="Kono T."/>
            <person name="Mallez S."/>
            <person name="Becker A."/>
            <person name="Gohl D.M."/>
            <person name="Silverstein K.A.T."/>
            <person name="Koren S."/>
            <person name="Bechman K.B."/>
            <person name="Herman A."/>
            <person name="Abrahante J.E."/>
            <person name="Garbe J."/>
        </authorList>
    </citation>
    <scope>NUCLEOTIDE SEQUENCE</scope>
    <source>
        <strain evidence="2">Duluth1</strain>
        <tissue evidence="2">Whole animal</tissue>
    </source>
</reference>
<dbReference type="EMBL" id="JAIWYP010000009">
    <property type="protein sequence ID" value="KAH3778468.1"/>
    <property type="molecule type" value="Genomic_DNA"/>
</dbReference>
<evidence type="ECO:0000313" key="3">
    <source>
        <dbReference type="Proteomes" id="UP000828390"/>
    </source>
</evidence>
<evidence type="ECO:0000313" key="2">
    <source>
        <dbReference type="EMBL" id="KAH3778468.1"/>
    </source>
</evidence>
<name>A0A9D4EFP7_DREPO</name>
<dbReference type="InterPro" id="IPR000488">
    <property type="entry name" value="Death_dom"/>
</dbReference>
<dbReference type="CDD" id="cd01670">
    <property type="entry name" value="Death"/>
    <property type="match status" value="1"/>
</dbReference>
<accession>A0A9D4EFP7</accession>
<sequence length="97" mass="11754">MYFRQLGIDECTIQRIETEHHGNVREQCYQLLMVWERMRTNKTKLSQIEWSLELIRKLKYHIDERLKAMPDGLKQQCHSILDEHSLEMAEKLPRLNS</sequence>
<dbReference type="Proteomes" id="UP000828390">
    <property type="component" value="Unassembled WGS sequence"/>
</dbReference>
<dbReference type="Pfam" id="PF00531">
    <property type="entry name" value="Death"/>
    <property type="match status" value="1"/>
</dbReference>
<reference evidence="2" key="1">
    <citation type="journal article" date="2019" name="bioRxiv">
        <title>The Genome of the Zebra Mussel, Dreissena polymorpha: A Resource for Invasive Species Research.</title>
        <authorList>
            <person name="McCartney M.A."/>
            <person name="Auch B."/>
            <person name="Kono T."/>
            <person name="Mallez S."/>
            <person name="Zhang Y."/>
            <person name="Obille A."/>
            <person name="Becker A."/>
            <person name="Abrahante J.E."/>
            <person name="Garbe J."/>
            <person name="Badalamenti J.P."/>
            <person name="Herman A."/>
            <person name="Mangelson H."/>
            <person name="Liachko I."/>
            <person name="Sullivan S."/>
            <person name="Sone E.D."/>
            <person name="Koren S."/>
            <person name="Silverstein K.A.T."/>
            <person name="Beckman K.B."/>
            <person name="Gohl D.M."/>
        </authorList>
    </citation>
    <scope>NUCLEOTIDE SEQUENCE</scope>
    <source>
        <strain evidence="2">Duluth1</strain>
        <tissue evidence="2">Whole animal</tissue>
    </source>
</reference>
<dbReference type="AlphaFoldDB" id="A0A9D4EFP7"/>
<dbReference type="SUPFAM" id="SSF47986">
    <property type="entry name" value="DEATH domain"/>
    <property type="match status" value="1"/>
</dbReference>
<dbReference type="PROSITE" id="PS50017">
    <property type="entry name" value="DEATH_DOMAIN"/>
    <property type="match status" value="1"/>
</dbReference>
<comment type="caution">
    <text evidence="2">The sequence shown here is derived from an EMBL/GenBank/DDBJ whole genome shotgun (WGS) entry which is preliminary data.</text>
</comment>
<keyword evidence="3" id="KW-1185">Reference proteome</keyword>
<feature type="domain" description="Death" evidence="1">
    <location>
        <begin position="1"/>
        <end position="43"/>
    </location>
</feature>
<dbReference type="InterPro" id="IPR011029">
    <property type="entry name" value="DEATH-like_dom_sf"/>
</dbReference>
<proteinExistence type="predicted"/>